<dbReference type="Gene3D" id="2.60.120.260">
    <property type="entry name" value="Galactose-binding domain-like"/>
    <property type="match status" value="1"/>
</dbReference>
<keyword evidence="2" id="KW-1185">Reference proteome</keyword>
<name>A0ABW4BEC9_9LACO</name>
<dbReference type="SUPFAM" id="SSF49785">
    <property type="entry name" value="Galactose-binding domain-like"/>
    <property type="match status" value="1"/>
</dbReference>
<comment type="caution">
    <text evidence="1">The sequence shown here is derived from an EMBL/GenBank/DDBJ whole genome shotgun (WGS) entry which is preliminary data.</text>
</comment>
<gene>
    <name evidence="1" type="ORF">ACFQ41_05910</name>
</gene>
<protein>
    <recommendedName>
        <fullName evidence="3">F5/8 type C domain-containing protein</fullName>
    </recommendedName>
</protein>
<dbReference type="RefSeq" id="WP_204118544.1">
    <property type="nucleotide sequence ID" value="NZ_BOLV01000005.1"/>
</dbReference>
<evidence type="ECO:0000313" key="1">
    <source>
        <dbReference type="EMBL" id="MFD1398839.1"/>
    </source>
</evidence>
<dbReference type="EMBL" id="JBHTOA010000025">
    <property type="protein sequence ID" value="MFD1398839.1"/>
    <property type="molecule type" value="Genomic_DNA"/>
</dbReference>
<accession>A0ABW4BEC9</accession>
<evidence type="ECO:0000313" key="2">
    <source>
        <dbReference type="Proteomes" id="UP001597199"/>
    </source>
</evidence>
<proteinExistence type="predicted"/>
<dbReference type="Proteomes" id="UP001597199">
    <property type="component" value="Unassembled WGS sequence"/>
</dbReference>
<evidence type="ECO:0008006" key="3">
    <source>
        <dbReference type="Google" id="ProtNLM"/>
    </source>
</evidence>
<sequence>MAELTFGLYHAGQVVQAAPAGASAYVAYHHGYQSGDYYQVTVERTPAYLVAQFDPALAPALVYLTEPTWRFDIPVNDLREWPYPESAFAGRNHYASVRYATADEIAARRNLALNSHDLRQAQSVYPHASANAETRGEYVFYARNAIDGYVANENHGNWPFQSWGIDQREDAELTIDFGRPVTIDTAVITLRADYPHDTYWTDGRLSFSDGSEEAITMAKTAAAQRYTFTPRTVTWIKLNQLKRALGTEYFPALTELAVYGQEAK</sequence>
<dbReference type="InterPro" id="IPR008979">
    <property type="entry name" value="Galactose-bd-like_sf"/>
</dbReference>
<reference evidence="2" key="1">
    <citation type="journal article" date="2019" name="Int. J. Syst. Evol. Microbiol.">
        <title>The Global Catalogue of Microorganisms (GCM) 10K type strain sequencing project: providing services to taxonomists for standard genome sequencing and annotation.</title>
        <authorList>
            <consortium name="The Broad Institute Genomics Platform"/>
            <consortium name="The Broad Institute Genome Sequencing Center for Infectious Disease"/>
            <person name="Wu L."/>
            <person name="Ma J."/>
        </authorList>
    </citation>
    <scope>NUCLEOTIDE SEQUENCE [LARGE SCALE GENOMIC DNA]</scope>
    <source>
        <strain evidence="2">CCM 9110</strain>
    </source>
</reference>
<organism evidence="1 2">
    <name type="scientific">Lacticaseibacillus suilingensis</name>
    <dbReference type="NCBI Taxonomy" id="2799577"/>
    <lineage>
        <taxon>Bacteria</taxon>
        <taxon>Bacillati</taxon>
        <taxon>Bacillota</taxon>
        <taxon>Bacilli</taxon>
        <taxon>Lactobacillales</taxon>
        <taxon>Lactobacillaceae</taxon>
        <taxon>Lacticaseibacillus</taxon>
    </lineage>
</organism>